<evidence type="ECO:0000313" key="3">
    <source>
        <dbReference type="Proteomes" id="UP000244005"/>
    </source>
</evidence>
<evidence type="ECO:0000313" key="2">
    <source>
        <dbReference type="EMBL" id="PTQ35040.1"/>
    </source>
</evidence>
<keyword evidence="3" id="KW-1185">Reference proteome</keyword>
<name>A0A2R6WMF7_MARPO</name>
<dbReference type="Gramene" id="Mp7g03650.1">
    <property type="protein sequence ID" value="Mp7g03650.1.cds1"/>
    <property type="gene ID" value="Mp7g03650"/>
</dbReference>
<gene>
    <name evidence="2" type="ORF">MARPO_0074s0032</name>
</gene>
<dbReference type="OrthoDB" id="10333001at2759"/>
<proteinExistence type="predicted"/>
<organism evidence="2 3">
    <name type="scientific">Marchantia polymorpha</name>
    <name type="common">Common liverwort</name>
    <name type="synonym">Marchantia aquatica</name>
    <dbReference type="NCBI Taxonomy" id="3197"/>
    <lineage>
        <taxon>Eukaryota</taxon>
        <taxon>Viridiplantae</taxon>
        <taxon>Streptophyta</taxon>
        <taxon>Embryophyta</taxon>
        <taxon>Marchantiophyta</taxon>
        <taxon>Marchantiopsida</taxon>
        <taxon>Marchantiidae</taxon>
        <taxon>Marchantiales</taxon>
        <taxon>Marchantiaceae</taxon>
        <taxon>Marchantia</taxon>
    </lineage>
</organism>
<dbReference type="AlphaFoldDB" id="A0A2R6WMF7"/>
<keyword evidence="1" id="KW-1133">Transmembrane helix</keyword>
<dbReference type="EMBL" id="KZ772746">
    <property type="protein sequence ID" value="PTQ35040.1"/>
    <property type="molecule type" value="Genomic_DNA"/>
</dbReference>
<keyword evidence="1" id="KW-0812">Transmembrane</keyword>
<feature type="transmembrane region" description="Helical" evidence="1">
    <location>
        <begin position="21"/>
        <end position="45"/>
    </location>
</feature>
<dbReference type="Proteomes" id="UP000244005">
    <property type="component" value="Unassembled WGS sequence"/>
</dbReference>
<reference evidence="3" key="1">
    <citation type="journal article" date="2017" name="Cell">
        <title>Insights into land plant evolution garnered from the Marchantia polymorpha genome.</title>
        <authorList>
            <person name="Bowman J.L."/>
            <person name="Kohchi T."/>
            <person name="Yamato K.T."/>
            <person name="Jenkins J."/>
            <person name="Shu S."/>
            <person name="Ishizaki K."/>
            <person name="Yamaoka S."/>
            <person name="Nishihama R."/>
            <person name="Nakamura Y."/>
            <person name="Berger F."/>
            <person name="Adam C."/>
            <person name="Aki S.S."/>
            <person name="Althoff F."/>
            <person name="Araki T."/>
            <person name="Arteaga-Vazquez M.A."/>
            <person name="Balasubrmanian S."/>
            <person name="Barry K."/>
            <person name="Bauer D."/>
            <person name="Boehm C.R."/>
            <person name="Briginshaw L."/>
            <person name="Caballero-Perez J."/>
            <person name="Catarino B."/>
            <person name="Chen F."/>
            <person name="Chiyoda S."/>
            <person name="Chovatia M."/>
            <person name="Davies K.M."/>
            <person name="Delmans M."/>
            <person name="Demura T."/>
            <person name="Dierschke T."/>
            <person name="Dolan L."/>
            <person name="Dorantes-Acosta A.E."/>
            <person name="Eklund D.M."/>
            <person name="Florent S.N."/>
            <person name="Flores-Sandoval E."/>
            <person name="Fujiyama A."/>
            <person name="Fukuzawa H."/>
            <person name="Galik B."/>
            <person name="Grimanelli D."/>
            <person name="Grimwood J."/>
            <person name="Grossniklaus U."/>
            <person name="Hamada T."/>
            <person name="Haseloff J."/>
            <person name="Hetherington A.J."/>
            <person name="Higo A."/>
            <person name="Hirakawa Y."/>
            <person name="Hundley H.N."/>
            <person name="Ikeda Y."/>
            <person name="Inoue K."/>
            <person name="Inoue S.I."/>
            <person name="Ishida S."/>
            <person name="Jia Q."/>
            <person name="Kakita M."/>
            <person name="Kanazawa T."/>
            <person name="Kawai Y."/>
            <person name="Kawashima T."/>
            <person name="Kennedy M."/>
            <person name="Kinose K."/>
            <person name="Kinoshita T."/>
            <person name="Kohara Y."/>
            <person name="Koide E."/>
            <person name="Komatsu K."/>
            <person name="Kopischke S."/>
            <person name="Kubo M."/>
            <person name="Kyozuka J."/>
            <person name="Lagercrantz U."/>
            <person name="Lin S.S."/>
            <person name="Lindquist E."/>
            <person name="Lipzen A.M."/>
            <person name="Lu C.W."/>
            <person name="De Luna E."/>
            <person name="Martienssen R.A."/>
            <person name="Minamino N."/>
            <person name="Mizutani M."/>
            <person name="Mizutani M."/>
            <person name="Mochizuki N."/>
            <person name="Monte I."/>
            <person name="Mosher R."/>
            <person name="Nagasaki H."/>
            <person name="Nakagami H."/>
            <person name="Naramoto S."/>
            <person name="Nishitani K."/>
            <person name="Ohtani M."/>
            <person name="Okamoto T."/>
            <person name="Okumura M."/>
            <person name="Phillips J."/>
            <person name="Pollak B."/>
            <person name="Reinders A."/>
            <person name="Rovekamp M."/>
            <person name="Sano R."/>
            <person name="Sawa S."/>
            <person name="Schmid M.W."/>
            <person name="Shirakawa M."/>
            <person name="Solano R."/>
            <person name="Spunde A."/>
            <person name="Suetsugu N."/>
            <person name="Sugano S."/>
            <person name="Sugiyama A."/>
            <person name="Sun R."/>
            <person name="Suzuki Y."/>
            <person name="Takenaka M."/>
            <person name="Takezawa D."/>
            <person name="Tomogane H."/>
            <person name="Tsuzuki M."/>
            <person name="Ueda T."/>
            <person name="Umeda M."/>
            <person name="Ward J.M."/>
            <person name="Watanabe Y."/>
            <person name="Yazaki K."/>
            <person name="Yokoyama R."/>
            <person name="Yoshitake Y."/>
            <person name="Yotsui I."/>
            <person name="Zachgo S."/>
            <person name="Schmutz J."/>
        </authorList>
    </citation>
    <scope>NUCLEOTIDE SEQUENCE [LARGE SCALE GENOMIC DNA]</scope>
    <source>
        <strain evidence="3">Tak-1</strain>
    </source>
</reference>
<accession>A0A2R6WMF7</accession>
<sequence length="100" mass="11192">MHDSEESHSCASPRAKNRPRAIPRLLSVIFFCVRVLLGICCSWAVRIMDAGKSSIEVVRDTVAYLALRNKECLVQLKQDVQEFVTIVLSCVTETPLTQSL</sequence>
<evidence type="ECO:0000256" key="1">
    <source>
        <dbReference type="SAM" id="Phobius"/>
    </source>
</evidence>
<keyword evidence="1" id="KW-0472">Membrane</keyword>
<protein>
    <submittedName>
        <fullName evidence="2">Uncharacterized protein</fullName>
    </submittedName>
</protein>